<evidence type="ECO:0000256" key="1">
    <source>
        <dbReference type="ARBA" id="ARBA00004613"/>
    </source>
</evidence>
<dbReference type="GO" id="GO:0005576">
    <property type="term" value="C:extracellular region"/>
    <property type="evidence" value="ECO:0007669"/>
    <property type="project" value="UniProtKB-SubCell"/>
</dbReference>
<evidence type="ECO:0000256" key="2">
    <source>
        <dbReference type="ARBA" id="ARBA00005581"/>
    </source>
</evidence>
<keyword evidence="7" id="KW-1133">Transmembrane helix</keyword>
<dbReference type="Proteomes" id="UP001443914">
    <property type="component" value="Unassembled WGS sequence"/>
</dbReference>
<evidence type="ECO:0000313" key="8">
    <source>
        <dbReference type="EMBL" id="KAK9664518.1"/>
    </source>
</evidence>
<dbReference type="GO" id="GO:0060320">
    <property type="term" value="P:rejection of self pollen"/>
    <property type="evidence" value="ECO:0007669"/>
    <property type="project" value="UniProtKB-KW"/>
</dbReference>
<organism evidence="8 9">
    <name type="scientific">Saponaria officinalis</name>
    <name type="common">Common soapwort</name>
    <name type="synonym">Lychnis saponaria</name>
    <dbReference type="NCBI Taxonomy" id="3572"/>
    <lineage>
        <taxon>Eukaryota</taxon>
        <taxon>Viridiplantae</taxon>
        <taxon>Streptophyta</taxon>
        <taxon>Embryophyta</taxon>
        <taxon>Tracheophyta</taxon>
        <taxon>Spermatophyta</taxon>
        <taxon>Magnoliopsida</taxon>
        <taxon>eudicotyledons</taxon>
        <taxon>Gunneridae</taxon>
        <taxon>Pentapetalae</taxon>
        <taxon>Caryophyllales</taxon>
        <taxon>Caryophyllaceae</taxon>
        <taxon>Caryophylleae</taxon>
        <taxon>Saponaria</taxon>
    </lineage>
</organism>
<evidence type="ECO:0000256" key="5">
    <source>
        <dbReference type="ARBA" id="ARBA00022729"/>
    </source>
</evidence>
<name>A0AAW1GHQ6_SAPOF</name>
<reference evidence="8" key="1">
    <citation type="submission" date="2024-03" db="EMBL/GenBank/DDBJ databases">
        <title>WGS assembly of Saponaria officinalis var. Norfolk2.</title>
        <authorList>
            <person name="Jenkins J."/>
            <person name="Shu S."/>
            <person name="Grimwood J."/>
            <person name="Barry K."/>
            <person name="Goodstein D."/>
            <person name="Schmutz J."/>
            <person name="Leebens-Mack J."/>
            <person name="Osbourn A."/>
        </authorList>
    </citation>
    <scope>NUCLEOTIDE SEQUENCE [LARGE SCALE GENOMIC DNA]</scope>
    <source>
        <strain evidence="8">JIC</strain>
    </source>
</reference>
<dbReference type="EMBL" id="JBDFQZ010000014">
    <property type="protein sequence ID" value="KAK9664518.1"/>
    <property type="molecule type" value="Genomic_DNA"/>
</dbReference>
<dbReference type="AlphaFoldDB" id="A0AAW1GHQ6"/>
<comment type="caution">
    <text evidence="8">The sequence shown here is derived from an EMBL/GenBank/DDBJ whole genome shotgun (WGS) entry which is preliminary data.</text>
</comment>
<keyword evidence="7" id="KW-0812">Transmembrane</keyword>
<comment type="subcellular location">
    <subcellularLocation>
        <location evidence="1 6">Secreted</location>
    </subcellularLocation>
</comment>
<dbReference type="PANTHER" id="PTHR31232">
    <property type="match status" value="1"/>
</dbReference>
<evidence type="ECO:0000256" key="3">
    <source>
        <dbReference type="ARBA" id="ARBA00022471"/>
    </source>
</evidence>
<feature type="transmembrane region" description="Helical" evidence="7">
    <location>
        <begin position="6"/>
        <end position="24"/>
    </location>
</feature>
<dbReference type="InterPro" id="IPR010264">
    <property type="entry name" value="Self-incomp_S1"/>
</dbReference>
<gene>
    <name evidence="8" type="ORF">RND81_14G047900</name>
</gene>
<keyword evidence="3 6" id="KW-0713">Self-incompatibility</keyword>
<evidence type="ECO:0000313" key="9">
    <source>
        <dbReference type="Proteomes" id="UP001443914"/>
    </source>
</evidence>
<comment type="similarity">
    <text evidence="2 6">Belongs to the plant self-incompatibility (S1) protein family.</text>
</comment>
<keyword evidence="9" id="KW-1185">Reference proteome</keyword>
<evidence type="ECO:0000256" key="4">
    <source>
        <dbReference type="ARBA" id="ARBA00022525"/>
    </source>
</evidence>
<dbReference type="Pfam" id="PF05938">
    <property type="entry name" value="Self-incomp_S1"/>
    <property type="match status" value="1"/>
</dbReference>
<proteinExistence type="inferred from homology"/>
<evidence type="ECO:0000256" key="7">
    <source>
        <dbReference type="SAM" id="Phobius"/>
    </source>
</evidence>
<protein>
    <recommendedName>
        <fullName evidence="6">S-protein homolog</fullName>
    </recommendedName>
</protein>
<evidence type="ECO:0000256" key="6">
    <source>
        <dbReference type="RuleBase" id="RU367044"/>
    </source>
</evidence>
<keyword evidence="7" id="KW-0472">Membrane</keyword>
<sequence length="163" mass="19437">MSNDGVMLIMLTIATMFVMAKLSLGYEYFYITSAVVGKHSPVKFRCQSGDEDTGELVLHEGSTYEHRFDGMWSNTLYFCHFYLDNKDKVFDVWVYKPDKEGCWIWKTNPWYLPDERIHNGQVEWVIKDDGFYKHCVYKKRELDNEGRMKKLPLDTMIVKKYDW</sequence>
<keyword evidence="5" id="KW-0732">Signal</keyword>
<dbReference type="PANTHER" id="PTHR31232:SF155">
    <property type="entry name" value="PLANT SELF-INCOMPATIBILITY PROTEIN S1 FAMILY"/>
    <property type="match status" value="1"/>
</dbReference>
<accession>A0AAW1GHQ6</accession>
<keyword evidence="4 6" id="KW-0964">Secreted</keyword>